<reference evidence="1" key="2">
    <citation type="submission" date="2025-09" db="UniProtKB">
        <authorList>
            <consortium name="Ensembl"/>
        </authorList>
    </citation>
    <scope>IDENTIFICATION</scope>
</reference>
<dbReference type="GeneTree" id="ENSGT01030000235970"/>
<protein>
    <submittedName>
        <fullName evidence="1">Uncharacterized protein</fullName>
    </submittedName>
</protein>
<organism evidence="1 2">
    <name type="scientific">Kryptolebias marmoratus</name>
    <name type="common">Mangrove killifish</name>
    <name type="synonym">Rivulus marmoratus</name>
    <dbReference type="NCBI Taxonomy" id="37003"/>
    <lineage>
        <taxon>Eukaryota</taxon>
        <taxon>Metazoa</taxon>
        <taxon>Chordata</taxon>
        <taxon>Craniata</taxon>
        <taxon>Vertebrata</taxon>
        <taxon>Euteleostomi</taxon>
        <taxon>Actinopterygii</taxon>
        <taxon>Neopterygii</taxon>
        <taxon>Teleostei</taxon>
        <taxon>Neoteleostei</taxon>
        <taxon>Acanthomorphata</taxon>
        <taxon>Ovalentaria</taxon>
        <taxon>Atherinomorphae</taxon>
        <taxon>Cyprinodontiformes</taxon>
        <taxon>Rivulidae</taxon>
        <taxon>Kryptolebias</taxon>
    </lineage>
</organism>
<proteinExistence type="predicted"/>
<evidence type="ECO:0000313" key="1">
    <source>
        <dbReference type="Ensembl" id="ENSKMAP00000014242.1"/>
    </source>
</evidence>
<sequence length="144" mass="16417">GHHGGHQAPEAADRCKNSCVTKDRANQFPTLLHESGGKLFCTSCSVVIKHKCKSSIDKHFVSAKKKWRAADEGHYQSSQINIFGYESNTYKMRTLYLLDTYQISTYLSDTYLGLSEYIPRSYEVCTQYIPGKYLVHTGYYLILT</sequence>
<dbReference type="Proteomes" id="UP000264800">
    <property type="component" value="Unplaced"/>
</dbReference>
<accession>A0A3Q3FNI7</accession>
<name>A0A3Q3FNI7_KRYMA</name>
<reference evidence="1" key="1">
    <citation type="submission" date="2025-08" db="UniProtKB">
        <authorList>
            <consortium name="Ensembl"/>
        </authorList>
    </citation>
    <scope>IDENTIFICATION</scope>
</reference>
<keyword evidence="2" id="KW-1185">Reference proteome</keyword>
<evidence type="ECO:0000313" key="2">
    <source>
        <dbReference type="Proteomes" id="UP000264800"/>
    </source>
</evidence>
<dbReference type="Ensembl" id="ENSKMAT00000014453.1">
    <property type="protein sequence ID" value="ENSKMAP00000014242.1"/>
    <property type="gene ID" value="ENSKMAG00000010672.1"/>
</dbReference>
<dbReference type="AlphaFoldDB" id="A0A3Q3FNI7"/>